<reference evidence="2" key="1">
    <citation type="submission" date="2020-03" db="EMBL/GenBank/DDBJ databases">
        <title>The deep terrestrial virosphere.</title>
        <authorList>
            <person name="Holmfeldt K."/>
            <person name="Nilsson E."/>
            <person name="Simone D."/>
            <person name="Lopez-Fernandez M."/>
            <person name="Wu X."/>
            <person name="de Brujin I."/>
            <person name="Lundin D."/>
            <person name="Andersson A."/>
            <person name="Bertilsson S."/>
            <person name="Dopson M."/>
        </authorList>
    </citation>
    <scope>NUCLEOTIDE SEQUENCE</scope>
    <source>
        <strain evidence="2">TM448A00604</strain>
        <strain evidence="3">TM448B00314</strain>
    </source>
</reference>
<evidence type="ECO:0000256" key="1">
    <source>
        <dbReference type="SAM" id="MobiDB-lite"/>
    </source>
</evidence>
<evidence type="ECO:0000313" key="2">
    <source>
        <dbReference type="EMBL" id="QJA47127.1"/>
    </source>
</evidence>
<dbReference type="EMBL" id="MT144610">
    <property type="protein sequence ID" value="QJH94989.1"/>
    <property type="molecule type" value="Genomic_DNA"/>
</dbReference>
<gene>
    <name evidence="2" type="ORF">TM448A00604_0022</name>
    <name evidence="3" type="ORF">TM448B00314_0049</name>
</gene>
<proteinExistence type="predicted"/>
<protein>
    <submittedName>
        <fullName evidence="2">Uncharacterized protein</fullName>
    </submittedName>
</protein>
<feature type="region of interest" description="Disordered" evidence="1">
    <location>
        <begin position="1"/>
        <end position="36"/>
    </location>
</feature>
<dbReference type="EMBL" id="MT144032">
    <property type="protein sequence ID" value="QJA47127.1"/>
    <property type="molecule type" value="Genomic_DNA"/>
</dbReference>
<sequence length="168" mass="20112">MGGKVKNPKEYYKKRRETHKEQIGQAQKKYVSKPETKEKLREWYHKQMETNPKFVERQRERIKKYYYNHQDNMRDRNKRRSENRKIEVLAYYGGGKVACVSCGFSDIRALSIDHVNGNGCEHRKEVGNGIHLYNWLVKNNYPEGYQTFCMNCQFIKRVVEKECTGPEH</sequence>
<accession>A0A6H1ZII1</accession>
<name>A0A6H1ZII1_9ZZZZ</name>
<dbReference type="AlphaFoldDB" id="A0A6H1ZII1"/>
<organism evidence="2">
    <name type="scientific">viral metagenome</name>
    <dbReference type="NCBI Taxonomy" id="1070528"/>
    <lineage>
        <taxon>unclassified sequences</taxon>
        <taxon>metagenomes</taxon>
        <taxon>organismal metagenomes</taxon>
    </lineage>
</organism>
<evidence type="ECO:0000313" key="3">
    <source>
        <dbReference type="EMBL" id="QJH94989.1"/>
    </source>
</evidence>